<proteinExistence type="predicted"/>
<evidence type="ECO:0000313" key="1">
    <source>
        <dbReference type="EMBL" id="PPQ96137.1"/>
    </source>
</evidence>
<gene>
    <name evidence="1" type="ORF">CVT26_004772</name>
</gene>
<dbReference type="AlphaFoldDB" id="A0A409XZC7"/>
<accession>A0A409XZC7</accession>
<dbReference type="EMBL" id="NHYE01001394">
    <property type="protein sequence ID" value="PPQ96137.1"/>
    <property type="molecule type" value="Genomic_DNA"/>
</dbReference>
<evidence type="ECO:0000313" key="2">
    <source>
        <dbReference type="Proteomes" id="UP000284706"/>
    </source>
</evidence>
<sequence length="104" mass="11315">MDSVVIQVRDGPSLQDLSSTATTRTSVLAYLTSFPLAHSASLNPCVMVKVANAVPAFSHGLAGPTDLKEFMGDRLLGRRVLRMAYRRLLYRLLANYLASCLTAT</sequence>
<keyword evidence="2" id="KW-1185">Reference proteome</keyword>
<protein>
    <submittedName>
        <fullName evidence="1">Uncharacterized protein</fullName>
    </submittedName>
</protein>
<name>A0A409XZC7_9AGAR</name>
<dbReference type="InParanoid" id="A0A409XZC7"/>
<dbReference type="Proteomes" id="UP000284706">
    <property type="component" value="Unassembled WGS sequence"/>
</dbReference>
<comment type="caution">
    <text evidence="1">The sequence shown here is derived from an EMBL/GenBank/DDBJ whole genome shotgun (WGS) entry which is preliminary data.</text>
</comment>
<reference evidence="1 2" key="1">
    <citation type="journal article" date="2018" name="Evol. Lett.">
        <title>Horizontal gene cluster transfer increased hallucinogenic mushroom diversity.</title>
        <authorList>
            <person name="Reynolds H.T."/>
            <person name="Vijayakumar V."/>
            <person name="Gluck-Thaler E."/>
            <person name="Korotkin H.B."/>
            <person name="Matheny P.B."/>
            <person name="Slot J.C."/>
        </authorList>
    </citation>
    <scope>NUCLEOTIDE SEQUENCE [LARGE SCALE GENOMIC DNA]</scope>
    <source>
        <strain evidence="1 2">SRW20</strain>
    </source>
</reference>
<organism evidence="1 2">
    <name type="scientific">Gymnopilus dilepis</name>
    <dbReference type="NCBI Taxonomy" id="231916"/>
    <lineage>
        <taxon>Eukaryota</taxon>
        <taxon>Fungi</taxon>
        <taxon>Dikarya</taxon>
        <taxon>Basidiomycota</taxon>
        <taxon>Agaricomycotina</taxon>
        <taxon>Agaricomycetes</taxon>
        <taxon>Agaricomycetidae</taxon>
        <taxon>Agaricales</taxon>
        <taxon>Agaricineae</taxon>
        <taxon>Hymenogastraceae</taxon>
        <taxon>Gymnopilus</taxon>
    </lineage>
</organism>